<feature type="transmembrane region" description="Helical" evidence="1">
    <location>
        <begin position="6"/>
        <end position="27"/>
    </location>
</feature>
<sequence length="118" mass="13490">MREMFGYWDALYFVLVFIVGLILAYLLDKWAKRSGMGTREVGDGTKIFISGEDPEKVIPGFEHFEGSYTGRNVMWGLTYALKRFFTALRGEHTGLLTDYVSYLIITTAFVMVVLLIWG</sequence>
<gene>
    <name evidence="2" type="primary">mbhI</name>
    <name evidence="2" type="ordered locus">TGAM_0039</name>
</gene>
<keyword evidence="1" id="KW-0812">Transmembrane</keyword>
<accession>C5A2N9</accession>
<dbReference type="KEGG" id="tga:TGAM_0039"/>
<name>C5A2N9_THEGJ</name>
<dbReference type="AlphaFoldDB" id="C5A2N9"/>
<dbReference type="HOGENOM" id="CLU_2103645_0_0_2"/>
<dbReference type="STRING" id="593117.TGAM_0039"/>
<organism evidence="2 3">
    <name type="scientific">Thermococcus gammatolerans (strain DSM 15229 / JCM 11827 / EJ3)</name>
    <dbReference type="NCBI Taxonomy" id="593117"/>
    <lineage>
        <taxon>Archaea</taxon>
        <taxon>Methanobacteriati</taxon>
        <taxon>Methanobacteriota</taxon>
        <taxon>Thermococci</taxon>
        <taxon>Thermococcales</taxon>
        <taxon>Thermococcaceae</taxon>
        <taxon>Thermococcus</taxon>
    </lineage>
</organism>
<keyword evidence="1" id="KW-1133">Transmembrane helix</keyword>
<dbReference type="eggNOG" id="arCOG05308">
    <property type="taxonomic scope" value="Archaea"/>
</dbReference>
<evidence type="ECO:0000313" key="2">
    <source>
        <dbReference type="EMBL" id="ACS32541.1"/>
    </source>
</evidence>
<feature type="transmembrane region" description="Helical" evidence="1">
    <location>
        <begin position="99"/>
        <end position="117"/>
    </location>
</feature>
<keyword evidence="1" id="KW-0472">Membrane</keyword>
<evidence type="ECO:0000313" key="3">
    <source>
        <dbReference type="Proteomes" id="UP000001488"/>
    </source>
</evidence>
<dbReference type="PaxDb" id="593117-TGAM_0039"/>
<dbReference type="PATRIC" id="fig|593117.10.peg.41"/>
<proteinExistence type="predicted"/>
<reference evidence="2 3" key="1">
    <citation type="journal article" date="2007" name="Genome Biol.">
        <title>Genome analysis and genome-wide proteomics of Thermococcus gammatolerans, the most radioresistant organism known amongst the Archaea.</title>
        <authorList>
            <person name="Zivanovic Y."/>
            <person name="Armengaud J."/>
            <person name="Lagorce A."/>
            <person name="Leplat C."/>
            <person name="Guerin P."/>
            <person name="Dutertre M."/>
            <person name="Anthouard V."/>
            <person name="Forterre P."/>
            <person name="Wincker P."/>
            <person name="Confalonieri F."/>
        </authorList>
    </citation>
    <scope>NUCLEOTIDE SEQUENCE [LARGE SCALE GENOMIC DNA]</scope>
    <source>
        <strain evidence="3">DSM 15229 / JCM 11827 / EJ3</strain>
    </source>
</reference>
<evidence type="ECO:0000256" key="1">
    <source>
        <dbReference type="SAM" id="Phobius"/>
    </source>
</evidence>
<dbReference type="Proteomes" id="UP000001488">
    <property type="component" value="Chromosome"/>
</dbReference>
<keyword evidence="3" id="KW-1185">Reference proteome</keyword>
<protein>
    <submittedName>
        <fullName evidence="2">Membrane bound hydrogenase, MbhI subunit (MbhI)</fullName>
    </submittedName>
</protein>
<dbReference type="EMBL" id="CP001398">
    <property type="protein sequence ID" value="ACS32541.1"/>
    <property type="molecule type" value="Genomic_DNA"/>
</dbReference>